<reference evidence="2" key="1">
    <citation type="journal article" date="2015" name="Genome Announc.">
        <title>Draft genome sequence of the cellulolytic fungus Chaetomium globosum.</title>
        <authorList>
            <person name="Cuomo C.A."/>
            <person name="Untereiner W.A."/>
            <person name="Ma L.-J."/>
            <person name="Grabherr M."/>
            <person name="Birren B.W."/>
        </authorList>
    </citation>
    <scope>NUCLEOTIDE SEQUENCE [LARGE SCALE GENOMIC DNA]</scope>
    <source>
        <strain evidence="2">ATCC 6205 / CBS 148.51 / DSM 1962 / NBRC 6347 / NRRL 1970</strain>
    </source>
</reference>
<name>Q2GP35_CHAGB</name>
<dbReference type="EMBL" id="CH408035">
    <property type="protein sequence ID" value="EAQ83865.1"/>
    <property type="molecule type" value="Genomic_DNA"/>
</dbReference>
<dbReference type="VEuPathDB" id="FungiDB:CHGG_10269"/>
<dbReference type="Proteomes" id="UP000001056">
    <property type="component" value="Unassembled WGS sequence"/>
</dbReference>
<evidence type="ECO:0000313" key="1">
    <source>
        <dbReference type="EMBL" id="EAQ83865.1"/>
    </source>
</evidence>
<dbReference type="InParanoid" id="Q2GP35"/>
<organism evidence="1 2">
    <name type="scientific">Chaetomium globosum (strain ATCC 6205 / CBS 148.51 / DSM 1962 / NBRC 6347 / NRRL 1970)</name>
    <name type="common">Soil fungus</name>
    <dbReference type="NCBI Taxonomy" id="306901"/>
    <lineage>
        <taxon>Eukaryota</taxon>
        <taxon>Fungi</taxon>
        <taxon>Dikarya</taxon>
        <taxon>Ascomycota</taxon>
        <taxon>Pezizomycotina</taxon>
        <taxon>Sordariomycetes</taxon>
        <taxon>Sordariomycetidae</taxon>
        <taxon>Sordariales</taxon>
        <taxon>Chaetomiaceae</taxon>
        <taxon>Chaetomium</taxon>
    </lineage>
</organism>
<accession>Q2GP35</accession>
<dbReference type="GeneID" id="4396288"/>
<dbReference type="HOGENOM" id="CLU_1959317_0_0_1"/>
<dbReference type="AlphaFoldDB" id="Q2GP35"/>
<protein>
    <submittedName>
        <fullName evidence="1">Uncharacterized protein</fullName>
    </submittedName>
</protein>
<keyword evidence="2" id="KW-1185">Reference proteome</keyword>
<proteinExistence type="predicted"/>
<sequence length="128" mass="14858">MTKRKDDRVVGGSARRDRFVMIEDGMLKRDPLRAVVFDFLCSCAARWQMWRTTQPRCWERVMMCSIVGWSIILSSRSGVVVIMECSLQMPDRALTTYRHPPLPRPIAAILRMRCSYSVRLPVVPLSHF</sequence>
<gene>
    <name evidence="1" type="ORF">CHGG_10269</name>
</gene>
<dbReference type="RefSeq" id="XP_001228196.1">
    <property type="nucleotide sequence ID" value="XM_001228195.1"/>
</dbReference>
<evidence type="ECO:0000313" key="2">
    <source>
        <dbReference type="Proteomes" id="UP000001056"/>
    </source>
</evidence>